<dbReference type="PROSITE" id="PS00432">
    <property type="entry name" value="ACTINS_2"/>
    <property type="match status" value="1"/>
</dbReference>
<evidence type="ECO:0000256" key="2">
    <source>
        <dbReference type="ARBA" id="ARBA00010121"/>
    </source>
</evidence>
<dbReference type="InterPro" id="IPR004001">
    <property type="entry name" value="Actin_CS"/>
</dbReference>
<keyword evidence="5" id="KW-0547">Nucleotide-binding</keyword>
<dbReference type="GO" id="GO:0007015">
    <property type="term" value="P:actin filament organization"/>
    <property type="evidence" value="ECO:0007669"/>
    <property type="project" value="UniProtKB-ARBA"/>
</dbReference>
<keyword evidence="4" id="KW-0963">Cytoplasm</keyword>
<dbReference type="InterPro" id="IPR020902">
    <property type="entry name" value="Actin/actin-like_CS"/>
</dbReference>
<dbReference type="Pfam" id="PF00022">
    <property type="entry name" value="Actin"/>
    <property type="match status" value="1"/>
</dbReference>
<protein>
    <recommendedName>
        <fullName evidence="3">Actin-related protein 2</fullName>
    </recommendedName>
</protein>
<evidence type="ECO:0000256" key="3">
    <source>
        <dbReference type="ARBA" id="ARBA00021611"/>
    </source>
</evidence>
<sequence length="389" mass="44522">MSEAQASRRRTIVCDNGTGFVKVGRAGDNFPEHVFPAMVGRPMMRYEEEINNVTLKDIMVGEECAELRSFLEINYPLQNGIVRHWEDMYHLYDYTWDKLKIDPKECQILLTEPPQNPVSNRQKMAEAMFEKYGFQGMNISIQAVLTLCAQGLLTGVVVDSGDGVTHVMPVYNGYLMSHLVKRMDLAGRDITDYLIKLLAIRGYSFNRTADFETVRQIKEKLCYVGYDMDLERKLSLDTTYLVQNYTLPDGREIRIGAERFQAPEALFNPILADKECAGVHEQIFNTIQGADIDVRLEFYKSIVLSGGTTMYPGFSSRLEKELKELILSKVLKGDKERLAKFKLSIEDPPRRKHMVFLGGAVLADIMKDNKEYWITKQDYDEKGVNAFNK</sequence>
<comment type="subcellular location">
    <subcellularLocation>
        <location evidence="1">Cytoplasm</location>
        <location evidence="1">Cytoskeleton</location>
    </subcellularLocation>
</comment>
<evidence type="ECO:0000313" key="10">
    <source>
        <dbReference type="Proteomes" id="UP001431209"/>
    </source>
</evidence>
<proteinExistence type="inferred from homology"/>
<reference evidence="9 10" key="1">
    <citation type="submission" date="2024-03" db="EMBL/GenBank/DDBJ databases">
        <title>The Acrasis kona genome and developmental transcriptomes reveal deep origins of eukaryotic multicellular pathways.</title>
        <authorList>
            <person name="Sheikh S."/>
            <person name="Fu C.-J."/>
            <person name="Brown M.W."/>
            <person name="Baldauf S.L."/>
        </authorList>
    </citation>
    <scope>NUCLEOTIDE SEQUENCE [LARGE SCALE GENOMIC DNA]</scope>
    <source>
        <strain evidence="9 10">ATCC MYA-3509</strain>
    </source>
</reference>
<dbReference type="Proteomes" id="UP001431209">
    <property type="component" value="Unassembled WGS sequence"/>
</dbReference>
<dbReference type="Gene3D" id="3.90.640.10">
    <property type="entry name" value="Actin, Chain A, domain 4"/>
    <property type="match status" value="1"/>
</dbReference>
<accession>A0AAW2YMV4</accession>
<dbReference type="PROSITE" id="PS01132">
    <property type="entry name" value="ACTINS_ACT_LIKE"/>
    <property type="match status" value="1"/>
</dbReference>
<keyword evidence="8" id="KW-0206">Cytoskeleton</keyword>
<dbReference type="FunFam" id="3.30.420.40:FF:000148">
    <property type="entry name" value="Actin, alpha skeletal muscle"/>
    <property type="match status" value="1"/>
</dbReference>
<keyword evidence="6" id="KW-0067">ATP-binding</keyword>
<evidence type="ECO:0000256" key="5">
    <source>
        <dbReference type="ARBA" id="ARBA00022741"/>
    </source>
</evidence>
<evidence type="ECO:0000256" key="6">
    <source>
        <dbReference type="ARBA" id="ARBA00022840"/>
    </source>
</evidence>
<evidence type="ECO:0000256" key="8">
    <source>
        <dbReference type="ARBA" id="ARBA00023212"/>
    </source>
</evidence>
<keyword evidence="10" id="KW-1185">Reference proteome</keyword>
<name>A0AAW2YMV4_9EUKA</name>
<dbReference type="SUPFAM" id="SSF53067">
    <property type="entry name" value="Actin-like ATPase domain"/>
    <property type="match status" value="2"/>
</dbReference>
<dbReference type="CDD" id="cd10220">
    <property type="entry name" value="ASKHA_NBD_Arp2"/>
    <property type="match status" value="1"/>
</dbReference>
<dbReference type="PANTHER" id="PTHR11937">
    <property type="entry name" value="ACTIN"/>
    <property type="match status" value="1"/>
</dbReference>
<gene>
    <name evidence="9" type="ORF">AKO1_008318</name>
</gene>
<evidence type="ECO:0000256" key="1">
    <source>
        <dbReference type="ARBA" id="ARBA00004245"/>
    </source>
</evidence>
<dbReference type="SMART" id="SM00268">
    <property type="entry name" value="ACTIN"/>
    <property type="match status" value="1"/>
</dbReference>
<dbReference type="Gene3D" id="3.30.420.40">
    <property type="match status" value="2"/>
</dbReference>
<comment type="caution">
    <text evidence="9">The sequence shown here is derived from an EMBL/GenBank/DDBJ whole genome shotgun (WGS) entry which is preliminary data.</text>
</comment>
<dbReference type="InterPro" id="IPR004000">
    <property type="entry name" value="Actin"/>
</dbReference>
<dbReference type="PRINTS" id="PR00190">
    <property type="entry name" value="ACTIN"/>
</dbReference>
<dbReference type="InterPro" id="IPR043129">
    <property type="entry name" value="ATPase_NBD"/>
</dbReference>
<evidence type="ECO:0000256" key="7">
    <source>
        <dbReference type="ARBA" id="ARBA00023203"/>
    </source>
</evidence>
<organism evidence="9 10">
    <name type="scientific">Acrasis kona</name>
    <dbReference type="NCBI Taxonomy" id="1008807"/>
    <lineage>
        <taxon>Eukaryota</taxon>
        <taxon>Discoba</taxon>
        <taxon>Heterolobosea</taxon>
        <taxon>Tetramitia</taxon>
        <taxon>Eutetramitia</taxon>
        <taxon>Acrasidae</taxon>
        <taxon>Acrasis</taxon>
    </lineage>
</organism>
<dbReference type="EMBL" id="JAOPGA020000460">
    <property type="protein sequence ID" value="KAL0478728.1"/>
    <property type="molecule type" value="Genomic_DNA"/>
</dbReference>
<comment type="similarity">
    <text evidence="2">Belongs to the actin family. ARP2 subfamily.</text>
</comment>
<dbReference type="GO" id="GO:0005885">
    <property type="term" value="C:Arp2/3 protein complex"/>
    <property type="evidence" value="ECO:0007669"/>
    <property type="project" value="UniProtKB-ARBA"/>
</dbReference>
<dbReference type="GO" id="GO:0005524">
    <property type="term" value="F:ATP binding"/>
    <property type="evidence" value="ECO:0007669"/>
    <property type="project" value="UniProtKB-KW"/>
</dbReference>
<dbReference type="FunFam" id="3.90.640.10:FF:000005">
    <property type="entry name" value="Actin-related protein 2"/>
    <property type="match status" value="1"/>
</dbReference>
<evidence type="ECO:0000256" key="4">
    <source>
        <dbReference type="ARBA" id="ARBA00022490"/>
    </source>
</evidence>
<keyword evidence="7" id="KW-0009">Actin-binding</keyword>
<dbReference type="GO" id="GO:0003779">
    <property type="term" value="F:actin binding"/>
    <property type="evidence" value="ECO:0007669"/>
    <property type="project" value="UniProtKB-KW"/>
</dbReference>
<evidence type="ECO:0000313" key="9">
    <source>
        <dbReference type="EMBL" id="KAL0478728.1"/>
    </source>
</evidence>
<dbReference type="AlphaFoldDB" id="A0AAW2YMV4"/>